<accession>A0AAD2H1Y4</accession>
<reference evidence="1" key="1">
    <citation type="submission" date="2023-11" db="EMBL/GenBank/DDBJ databases">
        <authorList>
            <person name="De Vega J J."/>
            <person name="De Vega J J."/>
        </authorList>
    </citation>
    <scope>NUCLEOTIDE SEQUENCE</scope>
</reference>
<sequence>PPSIFFSKGKDATIDYAGLKREPHTIFHLSVLILHIISSMIFSPPPSYTSTGLCAL</sequence>
<proteinExistence type="predicted"/>
<comment type="caution">
    <text evidence="1">The sequence shown here is derived from an EMBL/GenBank/DDBJ whole genome shotgun (WGS) entry which is preliminary data.</text>
</comment>
<gene>
    <name evidence="1" type="ORF">MYCIT1_LOCUS7767</name>
</gene>
<dbReference type="EMBL" id="CAVNYO010000108">
    <property type="protein sequence ID" value="CAK5266177.1"/>
    <property type="molecule type" value="Genomic_DNA"/>
</dbReference>
<evidence type="ECO:0000313" key="1">
    <source>
        <dbReference type="EMBL" id="CAK5266177.1"/>
    </source>
</evidence>
<feature type="non-terminal residue" evidence="1">
    <location>
        <position position="1"/>
    </location>
</feature>
<dbReference type="AlphaFoldDB" id="A0AAD2H1Y4"/>
<keyword evidence="2" id="KW-1185">Reference proteome</keyword>
<organism evidence="1 2">
    <name type="scientific">Mycena citricolor</name>
    <dbReference type="NCBI Taxonomy" id="2018698"/>
    <lineage>
        <taxon>Eukaryota</taxon>
        <taxon>Fungi</taxon>
        <taxon>Dikarya</taxon>
        <taxon>Basidiomycota</taxon>
        <taxon>Agaricomycotina</taxon>
        <taxon>Agaricomycetes</taxon>
        <taxon>Agaricomycetidae</taxon>
        <taxon>Agaricales</taxon>
        <taxon>Marasmiineae</taxon>
        <taxon>Mycenaceae</taxon>
        <taxon>Mycena</taxon>
    </lineage>
</organism>
<name>A0AAD2H1Y4_9AGAR</name>
<protein>
    <submittedName>
        <fullName evidence="1">Uncharacterized protein</fullName>
    </submittedName>
</protein>
<evidence type="ECO:0000313" key="2">
    <source>
        <dbReference type="Proteomes" id="UP001295794"/>
    </source>
</evidence>
<dbReference type="Proteomes" id="UP001295794">
    <property type="component" value="Unassembled WGS sequence"/>
</dbReference>